<dbReference type="Pfam" id="PF00848">
    <property type="entry name" value="Ring_hydroxyl_A"/>
    <property type="match status" value="1"/>
</dbReference>
<dbReference type="STRING" id="1332080.ATN00_02495"/>
<keyword evidence="6" id="KW-0411">Iron-sulfur</keyword>
<dbReference type="EMBL" id="CP013264">
    <property type="protein sequence ID" value="ALR19343.1"/>
    <property type="molecule type" value="Genomic_DNA"/>
</dbReference>
<organism evidence="9 10">
    <name type="scientific">Sphingobium baderi</name>
    <dbReference type="NCBI Taxonomy" id="1332080"/>
    <lineage>
        <taxon>Bacteria</taxon>
        <taxon>Pseudomonadati</taxon>
        <taxon>Pseudomonadota</taxon>
        <taxon>Alphaproteobacteria</taxon>
        <taxon>Sphingomonadales</taxon>
        <taxon>Sphingomonadaceae</taxon>
        <taxon>Sphingobium</taxon>
    </lineage>
</organism>
<dbReference type="GO" id="GO:0005506">
    <property type="term" value="F:iron ion binding"/>
    <property type="evidence" value="ECO:0007669"/>
    <property type="project" value="InterPro"/>
</dbReference>
<comment type="cofactor">
    <cofactor evidence="1">
        <name>Fe cation</name>
        <dbReference type="ChEBI" id="CHEBI:24875"/>
    </cofactor>
</comment>
<dbReference type="Pfam" id="PF00355">
    <property type="entry name" value="Rieske"/>
    <property type="match status" value="1"/>
</dbReference>
<protein>
    <submittedName>
        <fullName evidence="9">(2Fe-2S)-binding protein</fullName>
    </submittedName>
</protein>
<evidence type="ECO:0000313" key="10">
    <source>
        <dbReference type="Proteomes" id="UP000056968"/>
    </source>
</evidence>
<dbReference type="PANTHER" id="PTHR43756">
    <property type="entry name" value="CHOLINE MONOOXYGENASE, CHLOROPLASTIC"/>
    <property type="match status" value="1"/>
</dbReference>
<keyword evidence="5" id="KW-0408">Iron</keyword>
<dbReference type="PROSITE" id="PS51296">
    <property type="entry name" value="RIESKE"/>
    <property type="match status" value="1"/>
</dbReference>
<gene>
    <name evidence="9" type="ORF">ATN00_02495</name>
</gene>
<evidence type="ECO:0000256" key="1">
    <source>
        <dbReference type="ARBA" id="ARBA00001962"/>
    </source>
</evidence>
<dbReference type="Proteomes" id="UP000056968">
    <property type="component" value="Chromosome"/>
</dbReference>
<keyword evidence="3" id="KW-0479">Metal-binding</keyword>
<dbReference type="InterPro" id="IPR015881">
    <property type="entry name" value="ARHD_Rieske_2Fe_2S"/>
</dbReference>
<name>A0A0S3EV73_9SPHN</name>
<dbReference type="GO" id="GO:0016491">
    <property type="term" value="F:oxidoreductase activity"/>
    <property type="evidence" value="ECO:0007669"/>
    <property type="project" value="UniProtKB-KW"/>
</dbReference>
<sequence>MDQIAAMRPVPAGRYTDPRFHDLEMEHLWRRTWLHAGHVSELPDNGSYKLFEKVGLSIIISRGGDGEVRAFHNICRHRGSALLLEPKGNARRFVCPYHAWGYDFEGRLKSVPEQQDFPCLDKAEHGLIPVRCEVWRGMIYLNPDQRAEPLADFLAPMAAQMEDFPLEEMEVKQWITVEMPCNWKVAYDNFLEIYHVNTVHAVSLAPYLDSKSFDVTLLRNGHARFLTRKKQGETVFQTDRTADGETAQQFREATMGLPFFPNGFTALDPVGFAWQTFWPVSPNTSVMEAPLFGWKSNGKADADFWQDMRRNTEAILAEDLRLFASLQRAAASGLMPGVLMGRQERALYWYHQEIDRRIGAEHIPEELRIIPALTSTSEA</sequence>
<accession>A0A0S3EV73</accession>
<evidence type="ECO:0000256" key="6">
    <source>
        <dbReference type="ARBA" id="ARBA00023014"/>
    </source>
</evidence>
<dbReference type="InterPro" id="IPR017941">
    <property type="entry name" value="Rieske_2Fe-2S"/>
</dbReference>
<dbReference type="SUPFAM" id="SSF50022">
    <property type="entry name" value="ISP domain"/>
    <property type="match status" value="1"/>
</dbReference>
<dbReference type="PROSITE" id="PS00570">
    <property type="entry name" value="RING_HYDROXYL_ALPHA"/>
    <property type="match status" value="1"/>
</dbReference>
<evidence type="ECO:0000256" key="3">
    <source>
        <dbReference type="ARBA" id="ARBA00022723"/>
    </source>
</evidence>
<evidence type="ECO:0000256" key="5">
    <source>
        <dbReference type="ARBA" id="ARBA00023004"/>
    </source>
</evidence>
<evidence type="ECO:0000259" key="8">
    <source>
        <dbReference type="PROSITE" id="PS51296"/>
    </source>
</evidence>
<dbReference type="SUPFAM" id="SSF55961">
    <property type="entry name" value="Bet v1-like"/>
    <property type="match status" value="1"/>
</dbReference>
<dbReference type="InterPro" id="IPR015879">
    <property type="entry name" value="Ring_hydroxy_dOase_asu_C_dom"/>
</dbReference>
<keyword evidence="4" id="KW-0560">Oxidoreductase</keyword>
<dbReference type="RefSeq" id="WP_062061703.1">
    <property type="nucleotide sequence ID" value="NZ_CP013264.1"/>
</dbReference>
<dbReference type="CDD" id="cd00680">
    <property type="entry name" value="RHO_alpha_C"/>
    <property type="match status" value="1"/>
</dbReference>
<evidence type="ECO:0000313" key="9">
    <source>
        <dbReference type="EMBL" id="ALR19343.1"/>
    </source>
</evidence>
<keyword evidence="2" id="KW-0001">2Fe-2S</keyword>
<dbReference type="AlphaFoldDB" id="A0A0S3EV73"/>
<dbReference type="PRINTS" id="PR00090">
    <property type="entry name" value="RNGDIOXGNASE"/>
</dbReference>
<reference evidence="9 10" key="1">
    <citation type="submission" date="2015-11" db="EMBL/GenBank/DDBJ databases">
        <title>A Two-component Flavoprotein Monooxygenase System MeaXY Responsible for para-Hydroxylation of 2-Methyl-6-ethylaniline and 2,6-Diethylaniline in Sphingobium baderi DE-13.</title>
        <authorList>
            <person name="Cheng M."/>
            <person name="Meng Q."/>
            <person name="Yang Y."/>
            <person name="Chu C."/>
            <person name="Yan X."/>
            <person name="He J."/>
            <person name="Li S."/>
        </authorList>
    </citation>
    <scope>NUCLEOTIDE SEQUENCE [LARGE SCALE GENOMIC DNA]</scope>
    <source>
        <strain evidence="9 10">DE-13</strain>
    </source>
</reference>
<keyword evidence="7" id="KW-0520">NAD</keyword>
<dbReference type="InterPro" id="IPR001663">
    <property type="entry name" value="Rng_hydr_dOase-A"/>
</dbReference>
<dbReference type="Gene3D" id="2.102.10.10">
    <property type="entry name" value="Rieske [2Fe-2S] iron-sulphur domain"/>
    <property type="match status" value="1"/>
</dbReference>
<proteinExistence type="predicted"/>
<dbReference type="CDD" id="cd03469">
    <property type="entry name" value="Rieske_RO_Alpha_N"/>
    <property type="match status" value="1"/>
</dbReference>
<dbReference type="GO" id="GO:0051537">
    <property type="term" value="F:2 iron, 2 sulfur cluster binding"/>
    <property type="evidence" value="ECO:0007669"/>
    <property type="project" value="UniProtKB-KW"/>
</dbReference>
<keyword evidence="10" id="KW-1185">Reference proteome</keyword>
<dbReference type="KEGG" id="sbd:ATN00_02495"/>
<evidence type="ECO:0000256" key="2">
    <source>
        <dbReference type="ARBA" id="ARBA00022714"/>
    </source>
</evidence>
<evidence type="ECO:0000256" key="7">
    <source>
        <dbReference type="ARBA" id="ARBA00023027"/>
    </source>
</evidence>
<evidence type="ECO:0000256" key="4">
    <source>
        <dbReference type="ARBA" id="ARBA00023002"/>
    </source>
</evidence>
<feature type="domain" description="Rieske" evidence="8">
    <location>
        <begin position="34"/>
        <end position="141"/>
    </location>
</feature>
<dbReference type="InterPro" id="IPR036922">
    <property type="entry name" value="Rieske_2Fe-2S_sf"/>
</dbReference>
<dbReference type="PANTHER" id="PTHR43756:SF5">
    <property type="entry name" value="CHOLINE MONOOXYGENASE, CHLOROPLASTIC"/>
    <property type="match status" value="1"/>
</dbReference>
<dbReference type="Gene3D" id="3.90.380.10">
    <property type="entry name" value="Naphthalene 1,2-dioxygenase Alpha Subunit, Chain A, domain 1"/>
    <property type="match status" value="1"/>
</dbReference>